<dbReference type="AlphaFoldDB" id="A0A8T0NI99"/>
<feature type="signal peptide" evidence="1">
    <location>
        <begin position="1"/>
        <end position="35"/>
    </location>
</feature>
<protein>
    <submittedName>
        <fullName evidence="2">Uncharacterized protein</fullName>
    </submittedName>
</protein>
<keyword evidence="3" id="KW-1185">Reference proteome</keyword>
<evidence type="ECO:0000313" key="2">
    <source>
        <dbReference type="EMBL" id="KAG2547852.1"/>
    </source>
</evidence>
<evidence type="ECO:0000313" key="3">
    <source>
        <dbReference type="Proteomes" id="UP000823388"/>
    </source>
</evidence>
<dbReference type="Proteomes" id="UP000823388">
    <property type="component" value="Chromosome 9K"/>
</dbReference>
<reference evidence="2" key="1">
    <citation type="submission" date="2020-05" db="EMBL/GenBank/DDBJ databases">
        <title>WGS assembly of Panicum virgatum.</title>
        <authorList>
            <person name="Lovell J.T."/>
            <person name="Jenkins J."/>
            <person name="Shu S."/>
            <person name="Juenger T.E."/>
            <person name="Schmutz J."/>
        </authorList>
    </citation>
    <scope>NUCLEOTIDE SEQUENCE</scope>
    <source>
        <strain evidence="2">AP13</strain>
    </source>
</reference>
<keyword evidence="1" id="KW-0732">Signal</keyword>
<gene>
    <name evidence="2" type="ORF">PVAP13_9KG129200</name>
</gene>
<name>A0A8T0NI99_PANVG</name>
<sequence>MARVSVAPPAARALLVLAATLTAALLAAAPPRARAAWVESDYPSSVPCGVTIPVEQCDPADGAANAACRDMCHYGGRRGGRCVAPGRLALVQGCHCRC</sequence>
<proteinExistence type="predicted"/>
<comment type="caution">
    <text evidence="2">The sequence shown here is derived from an EMBL/GenBank/DDBJ whole genome shotgun (WGS) entry which is preliminary data.</text>
</comment>
<dbReference type="EMBL" id="CM029053">
    <property type="protein sequence ID" value="KAG2547852.1"/>
    <property type="molecule type" value="Genomic_DNA"/>
</dbReference>
<organism evidence="2 3">
    <name type="scientific">Panicum virgatum</name>
    <name type="common">Blackwell switchgrass</name>
    <dbReference type="NCBI Taxonomy" id="38727"/>
    <lineage>
        <taxon>Eukaryota</taxon>
        <taxon>Viridiplantae</taxon>
        <taxon>Streptophyta</taxon>
        <taxon>Embryophyta</taxon>
        <taxon>Tracheophyta</taxon>
        <taxon>Spermatophyta</taxon>
        <taxon>Magnoliopsida</taxon>
        <taxon>Liliopsida</taxon>
        <taxon>Poales</taxon>
        <taxon>Poaceae</taxon>
        <taxon>PACMAD clade</taxon>
        <taxon>Panicoideae</taxon>
        <taxon>Panicodae</taxon>
        <taxon>Paniceae</taxon>
        <taxon>Panicinae</taxon>
        <taxon>Panicum</taxon>
        <taxon>Panicum sect. Hiantes</taxon>
    </lineage>
</organism>
<evidence type="ECO:0000256" key="1">
    <source>
        <dbReference type="SAM" id="SignalP"/>
    </source>
</evidence>
<accession>A0A8T0NI99</accession>
<feature type="chain" id="PRO_5035763132" evidence="1">
    <location>
        <begin position="36"/>
        <end position="98"/>
    </location>
</feature>